<dbReference type="AlphaFoldDB" id="A0A399F798"/>
<sequence length="626" mass="69778">MKRWSKFTVLGLSLVAGAALAGPSDNSLIIGASQEPTVLGGDFLNVISNQVIKTEIEQYLNAPLTTLNLNSEQIPVLVTEVPSEANKRLRLTDIGNGKRRLQLDYTLKPGLKWSDGNDISTDDVAFVFEVAKAKGMALVNPDFWSRVSLQVKDKQNFTVTFEPAYYYDATVSMAGASPNLIAPSHLMRPEWEKVKAATQNLSPDKDATKLNELYRNFFQQFGSQAFINSGKMVWSGPFKVTRWSANNAIEMVRNPNFTAITPQGGADKYVQKVTFRIIQNTNSLLVAILGGGIDATEATSITGDQARSKQLLSRAPGRYDVWAVANPTWEHIDINKFPIQQVKDLTFDDKRTRQALLYAINREAWVKAFFDGAEPVANSWVANVNPLFTDNVTKYPYNPEKAKQLLAAVGWKPGPDGVLVRNGKRFEFELVTTSGNSVRERTQQLFIEQWKQVGISVKPNNAPSAVVFADNFIQRGSEGKWMTFMFAWTSSLGEDGSLFQYKNTITGTVNVPTKENNYAGQNIGDWRNDEFDKLTSQGSIEFDEAKRKQLFAQAQQIWAEDVPALPLRFRSNYYVTKKDLVNYVGSAYSGVNGYPGWNPWEIGWASRGAVKLYDQTKVSGSTNLAK</sequence>
<dbReference type="Pfam" id="PF00496">
    <property type="entry name" value="SBP_bac_5"/>
    <property type="match status" value="1"/>
</dbReference>
<keyword evidence="3 4" id="KW-0732">Signal</keyword>
<feature type="domain" description="Solute-binding protein family 5" evidence="5">
    <location>
        <begin position="101"/>
        <end position="500"/>
    </location>
</feature>
<feature type="chain" id="PRO_5030071835" evidence="4">
    <location>
        <begin position="22"/>
        <end position="626"/>
    </location>
</feature>
<dbReference type="Proteomes" id="UP000266178">
    <property type="component" value="Unassembled WGS sequence"/>
</dbReference>
<keyword evidence="7" id="KW-1185">Reference proteome</keyword>
<comment type="caution">
    <text evidence="6">The sequence shown here is derived from an EMBL/GenBank/DDBJ whole genome shotgun (WGS) entry which is preliminary data.</text>
</comment>
<evidence type="ECO:0000259" key="5">
    <source>
        <dbReference type="Pfam" id="PF00496"/>
    </source>
</evidence>
<name>A0A399F798_9DEIN</name>
<evidence type="ECO:0000313" key="7">
    <source>
        <dbReference type="Proteomes" id="UP000266178"/>
    </source>
</evidence>
<evidence type="ECO:0000256" key="2">
    <source>
        <dbReference type="ARBA" id="ARBA00022448"/>
    </source>
</evidence>
<organism evidence="6 7">
    <name type="scientific">Meiothermus granaticius NBRC 107808</name>
    <dbReference type="NCBI Taxonomy" id="1227551"/>
    <lineage>
        <taxon>Bacteria</taxon>
        <taxon>Thermotogati</taxon>
        <taxon>Deinococcota</taxon>
        <taxon>Deinococci</taxon>
        <taxon>Thermales</taxon>
        <taxon>Thermaceae</taxon>
        <taxon>Meiothermus</taxon>
    </lineage>
</organism>
<dbReference type="InterPro" id="IPR000914">
    <property type="entry name" value="SBP_5_dom"/>
</dbReference>
<reference evidence="6 7" key="1">
    <citation type="submission" date="2018-08" db="EMBL/GenBank/DDBJ databases">
        <title>Meiothermus granaticius genome AF-68 sequencing project.</title>
        <authorList>
            <person name="Da Costa M.S."/>
            <person name="Albuquerque L."/>
            <person name="Raposo P."/>
            <person name="Froufe H.J.C."/>
            <person name="Barroso C.S."/>
            <person name="Egas C."/>
        </authorList>
    </citation>
    <scope>NUCLEOTIDE SEQUENCE [LARGE SCALE GENOMIC DNA]</scope>
    <source>
        <strain evidence="6 7">AF-68</strain>
    </source>
</reference>
<dbReference type="Gene3D" id="3.40.190.10">
    <property type="entry name" value="Periplasmic binding protein-like II"/>
    <property type="match status" value="1"/>
</dbReference>
<gene>
    <name evidence="6" type="primary">appA_3</name>
    <name evidence="6" type="ORF">Mgrana_02154</name>
</gene>
<dbReference type="EMBL" id="QWLB01000028">
    <property type="protein sequence ID" value="RIH91973.1"/>
    <property type="molecule type" value="Genomic_DNA"/>
</dbReference>
<protein>
    <submittedName>
        <fullName evidence="6">Oligopeptide-binding protein AppA</fullName>
    </submittedName>
</protein>
<dbReference type="Gene3D" id="3.90.76.10">
    <property type="entry name" value="Dipeptide-binding Protein, Domain 1"/>
    <property type="match status" value="1"/>
</dbReference>
<dbReference type="Gene3D" id="3.10.105.10">
    <property type="entry name" value="Dipeptide-binding Protein, Domain 3"/>
    <property type="match status" value="1"/>
</dbReference>
<keyword evidence="2" id="KW-0813">Transport</keyword>
<evidence type="ECO:0000256" key="1">
    <source>
        <dbReference type="ARBA" id="ARBA00005695"/>
    </source>
</evidence>
<evidence type="ECO:0000313" key="6">
    <source>
        <dbReference type="EMBL" id="RIH91973.1"/>
    </source>
</evidence>
<dbReference type="RefSeq" id="WP_119357623.1">
    <property type="nucleotide sequence ID" value="NZ_BJXM01000010.1"/>
</dbReference>
<dbReference type="SUPFAM" id="SSF53850">
    <property type="entry name" value="Periplasmic binding protein-like II"/>
    <property type="match status" value="1"/>
</dbReference>
<dbReference type="PANTHER" id="PTHR30290">
    <property type="entry name" value="PERIPLASMIC BINDING COMPONENT OF ABC TRANSPORTER"/>
    <property type="match status" value="1"/>
</dbReference>
<feature type="signal peptide" evidence="4">
    <location>
        <begin position="1"/>
        <end position="21"/>
    </location>
</feature>
<dbReference type="OrthoDB" id="137511at2"/>
<dbReference type="GO" id="GO:1904680">
    <property type="term" value="F:peptide transmembrane transporter activity"/>
    <property type="evidence" value="ECO:0007669"/>
    <property type="project" value="TreeGrafter"/>
</dbReference>
<accession>A0A399F798</accession>
<evidence type="ECO:0000256" key="3">
    <source>
        <dbReference type="ARBA" id="ARBA00022729"/>
    </source>
</evidence>
<dbReference type="CDD" id="cd08513">
    <property type="entry name" value="PBP2_thermophilic_Hb8_like"/>
    <property type="match status" value="1"/>
</dbReference>
<dbReference type="GO" id="GO:0015833">
    <property type="term" value="P:peptide transport"/>
    <property type="evidence" value="ECO:0007669"/>
    <property type="project" value="TreeGrafter"/>
</dbReference>
<proteinExistence type="inferred from homology"/>
<comment type="similarity">
    <text evidence="1">Belongs to the bacterial solute-binding protein 5 family.</text>
</comment>
<dbReference type="InterPro" id="IPR039424">
    <property type="entry name" value="SBP_5"/>
</dbReference>
<dbReference type="PANTHER" id="PTHR30290:SF9">
    <property type="entry name" value="OLIGOPEPTIDE-BINDING PROTEIN APPA"/>
    <property type="match status" value="1"/>
</dbReference>
<evidence type="ECO:0000256" key="4">
    <source>
        <dbReference type="SAM" id="SignalP"/>
    </source>
</evidence>